<dbReference type="OrthoDB" id="3176965at2"/>
<dbReference type="Pfam" id="PF02195">
    <property type="entry name" value="ParB_N"/>
    <property type="match status" value="1"/>
</dbReference>
<feature type="region of interest" description="Disordered" evidence="1">
    <location>
        <begin position="321"/>
        <end position="342"/>
    </location>
</feature>
<evidence type="ECO:0000313" key="4">
    <source>
        <dbReference type="Proteomes" id="UP000306544"/>
    </source>
</evidence>
<dbReference type="SMART" id="SM00470">
    <property type="entry name" value="ParB"/>
    <property type="match status" value="1"/>
</dbReference>
<dbReference type="GO" id="GO:0005694">
    <property type="term" value="C:chromosome"/>
    <property type="evidence" value="ECO:0007669"/>
    <property type="project" value="TreeGrafter"/>
</dbReference>
<protein>
    <submittedName>
        <fullName evidence="3">Chromosome partitioning protein ParB</fullName>
    </submittedName>
</protein>
<dbReference type="GO" id="GO:0045881">
    <property type="term" value="P:positive regulation of sporulation resulting in formation of a cellular spore"/>
    <property type="evidence" value="ECO:0007669"/>
    <property type="project" value="TreeGrafter"/>
</dbReference>
<gene>
    <name evidence="3" type="ORF">FEF27_12390</name>
</gene>
<dbReference type="Proteomes" id="UP000306544">
    <property type="component" value="Unassembled WGS sequence"/>
</dbReference>
<proteinExistence type="predicted"/>
<feature type="region of interest" description="Disordered" evidence="1">
    <location>
        <begin position="121"/>
        <end position="156"/>
    </location>
</feature>
<dbReference type="GO" id="GO:0007059">
    <property type="term" value="P:chromosome segregation"/>
    <property type="evidence" value="ECO:0007669"/>
    <property type="project" value="TreeGrafter"/>
</dbReference>
<dbReference type="EMBL" id="VAWA01000027">
    <property type="protein sequence ID" value="TLP71760.1"/>
    <property type="molecule type" value="Genomic_DNA"/>
</dbReference>
<feature type="domain" description="ParB-like N-terminal" evidence="2">
    <location>
        <begin position="10"/>
        <end position="95"/>
    </location>
</feature>
<evidence type="ECO:0000256" key="1">
    <source>
        <dbReference type="SAM" id="MobiDB-lite"/>
    </source>
</evidence>
<evidence type="ECO:0000313" key="3">
    <source>
        <dbReference type="EMBL" id="TLP71760.1"/>
    </source>
</evidence>
<feature type="compositionally biased region" description="Low complexity" evidence="1">
    <location>
        <begin position="248"/>
        <end position="259"/>
    </location>
</feature>
<dbReference type="InterPro" id="IPR036086">
    <property type="entry name" value="ParB/Sulfiredoxin_sf"/>
</dbReference>
<dbReference type="InterPro" id="IPR050336">
    <property type="entry name" value="Chromosome_partition/occlusion"/>
</dbReference>
<dbReference type="AlphaFoldDB" id="A0A5R8ZZT5"/>
<sequence length="342" mass="37603">MSEQTGFIELDRAVEAITVGPRHRTDFGDIDELAASIAREGLLQPITITPEGLLVCGARRLAAIKQLGWRKTNVWVRSGISDKLGHLLAEQDENTLHKPLTQQEAAALYRELKQLLAEDAERRKASTQFHDGHEPGEHGGGNFPPPAGSNGKTREQAAAMIPGSASYKTLEKISYLQHLTSDPTVPDELRTQAEQELSRIDAGAPVDPAYRQLREAAEAAQQQRVEQLHRLADEAVAKAKASTKKRTTTTAAQATGSATDEVPRRYPTRAFWATWGELADWWTHYDPDQLAAELTDEQYRSFQATVEGTLAFAERLQAAREARTDDTGTGGTVPVRGHLRAL</sequence>
<name>A0A5R8ZZT5_9MICC</name>
<dbReference type="PANTHER" id="PTHR33375">
    <property type="entry name" value="CHROMOSOME-PARTITIONING PROTEIN PARB-RELATED"/>
    <property type="match status" value="1"/>
</dbReference>
<evidence type="ECO:0000259" key="2">
    <source>
        <dbReference type="SMART" id="SM00470"/>
    </source>
</evidence>
<feature type="compositionally biased region" description="Basic and acidic residues" evidence="1">
    <location>
        <begin position="121"/>
        <end position="137"/>
    </location>
</feature>
<dbReference type="SUPFAM" id="SSF110849">
    <property type="entry name" value="ParB/Sulfiredoxin"/>
    <property type="match status" value="1"/>
</dbReference>
<keyword evidence="4" id="KW-1185">Reference proteome</keyword>
<accession>A0A5R8ZZT5</accession>
<reference evidence="3 4" key="1">
    <citation type="submission" date="2019-05" db="EMBL/GenBank/DDBJ databases">
        <title>Nesterenkonia sp. GY239, isolated from the Southern Atlantic Ocean.</title>
        <authorList>
            <person name="Zhang G."/>
        </authorList>
    </citation>
    <scope>NUCLEOTIDE SEQUENCE [LARGE SCALE GENOMIC DNA]</scope>
    <source>
        <strain evidence="3 4">GY239</strain>
    </source>
</reference>
<dbReference type="InterPro" id="IPR003115">
    <property type="entry name" value="ParB_N"/>
</dbReference>
<dbReference type="PANTHER" id="PTHR33375:SF1">
    <property type="entry name" value="CHROMOSOME-PARTITIONING PROTEIN PARB-RELATED"/>
    <property type="match status" value="1"/>
</dbReference>
<dbReference type="Gene3D" id="3.90.1530.30">
    <property type="match status" value="1"/>
</dbReference>
<comment type="caution">
    <text evidence="3">The sequence shown here is derived from an EMBL/GenBank/DDBJ whole genome shotgun (WGS) entry which is preliminary data.</text>
</comment>
<organism evidence="3 4">
    <name type="scientific">Nesterenkonia sphaerica</name>
    <dbReference type="NCBI Taxonomy" id="1804988"/>
    <lineage>
        <taxon>Bacteria</taxon>
        <taxon>Bacillati</taxon>
        <taxon>Actinomycetota</taxon>
        <taxon>Actinomycetes</taxon>
        <taxon>Micrococcales</taxon>
        <taxon>Micrococcaceae</taxon>
        <taxon>Nesterenkonia</taxon>
    </lineage>
</organism>
<feature type="region of interest" description="Disordered" evidence="1">
    <location>
        <begin position="236"/>
        <end position="262"/>
    </location>
</feature>
<dbReference type="RefSeq" id="WP_138171194.1">
    <property type="nucleotide sequence ID" value="NZ_VAWA01000027.1"/>
</dbReference>